<comment type="catalytic activity">
    <reaction evidence="8 9">
        <text>5-phospho-alpha-D-ribose 1-diphosphate + nicotinate + ATP + H2O = nicotinate beta-D-ribonucleotide + ADP + phosphate + diphosphate</text>
        <dbReference type="Rhea" id="RHEA:36163"/>
        <dbReference type="ChEBI" id="CHEBI:15377"/>
        <dbReference type="ChEBI" id="CHEBI:30616"/>
        <dbReference type="ChEBI" id="CHEBI:32544"/>
        <dbReference type="ChEBI" id="CHEBI:33019"/>
        <dbReference type="ChEBI" id="CHEBI:43474"/>
        <dbReference type="ChEBI" id="CHEBI:57502"/>
        <dbReference type="ChEBI" id="CHEBI:58017"/>
        <dbReference type="ChEBI" id="CHEBI:456216"/>
        <dbReference type="EC" id="6.3.4.21"/>
    </reaction>
</comment>
<keyword evidence="4" id="KW-0597">Phosphoprotein</keyword>
<dbReference type="Gene3D" id="3.20.140.10">
    <property type="entry name" value="nicotinate phosphoribosyltransferase"/>
    <property type="match status" value="2"/>
</dbReference>
<comment type="function">
    <text evidence="9">Catalyzes the first step in the biosynthesis of NAD from nicotinic acid, the ATP-dependent synthesis of beta-nicotinate D-ribonucleotide from nicotinate and 5-phospho-D-ribose 1-phosphate.</text>
</comment>
<proteinExistence type="inferred from homology"/>
<evidence type="ECO:0000256" key="9">
    <source>
        <dbReference type="RuleBase" id="RU365100"/>
    </source>
</evidence>
<evidence type="ECO:0000256" key="6">
    <source>
        <dbReference type="ARBA" id="ARBA00022642"/>
    </source>
</evidence>
<dbReference type="GO" id="GO:0034355">
    <property type="term" value="P:NAD+ biosynthetic process via the salvage pathway"/>
    <property type="evidence" value="ECO:0007669"/>
    <property type="project" value="TreeGrafter"/>
</dbReference>
<dbReference type="Gene3D" id="3.20.20.70">
    <property type="entry name" value="Aldolase class I"/>
    <property type="match status" value="1"/>
</dbReference>
<evidence type="ECO:0000313" key="13">
    <source>
        <dbReference type="EMBL" id="EAR20891.1"/>
    </source>
</evidence>
<reference evidence="13 14" key="1">
    <citation type="submission" date="2006-02" db="EMBL/GenBank/DDBJ databases">
        <authorList>
            <person name="Waterbury J."/>
            <person name="Ferriera S."/>
            <person name="Johnson J."/>
            <person name="Kravitz S."/>
            <person name="Halpern A."/>
            <person name="Remington K."/>
            <person name="Beeson K."/>
            <person name="Tran B."/>
            <person name="Rogers Y.-H."/>
            <person name="Friedman R."/>
            <person name="Venter J.C."/>
        </authorList>
    </citation>
    <scope>NUCLEOTIDE SEQUENCE [LARGE SCALE GENOMIC DNA]</scope>
    <source>
        <strain evidence="13 14">Nb-231</strain>
    </source>
</reference>
<evidence type="ECO:0000313" key="14">
    <source>
        <dbReference type="Proteomes" id="UP000003374"/>
    </source>
</evidence>
<dbReference type="EMBL" id="AAOF01000015">
    <property type="protein sequence ID" value="EAR20891.1"/>
    <property type="molecule type" value="Genomic_DNA"/>
</dbReference>
<dbReference type="Pfam" id="PF17956">
    <property type="entry name" value="NAPRTase_C"/>
    <property type="match status" value="1"/>
</dbReference>
<dbReference type="NCBIfam" id="TIGR01513">
    <property type="entry name" value="NAPRTase_put"/>
    <property type="match status" value="1"/>
</dbReference>
<evidence type="ECO:0000256" key="1">
    <source>
        <dbReference type="ARBA" id="ARBA00004952"/>
    </source>
</evidence>
<dbReference type="Pfam" id="PF04095">
    <property type="entry name" value="NAPRTase"/>
    <property type="match status" value="1"/>
</dbReference>
<protein>
    <recommendedName>
        <fullName evidence="3 9">Nicotinate phosphoribosyltransferase</fullName>
        <ecNumber evidence="3 9">6.3.4.21</ecNumber>
    </recommendedName>
</protein>
<organism evidence="13 14">
    <name type="scientific">Nitrococcus mobilis Nb-231</name>
    <dbReference type="NCBI Taxonomy" id="314278"/>
    <lineage>
        <taxon>Bacteria</taxon>
        <taxon>Pseudomonadati</taxon>
        <taxon>Pseudomonadota</taxon>
        <taxon>Gammaproteobacteria</taxon>
        <taxon>Chromatiales</taxon>
        <taxon>Ectothiorhodospiraceae</taxon>
        <taxon>Nitrococcus</taxon>
    </lineage>
</organism>
<feature type="domain" description="Nicotinate phosphoribosyltransferase N-terminal" evidence="11">
    <location>
        <begin position="9"/>
        <end position="133"/>
    </location>
</feature>
<accession>A4BTS7</accession>
<dbReference type="PIRSF" id="PIRSF000484">
    <property type="entry name" value="NAPRT"/>
    <property type="match status" value="1"/>
</dbReference>
<keyword evidence="13" id="KW-0328">Glycosyltransferase</keyword>
<dbReference type="OrthoDB" id="9771406at2"/>
<evidence type="ECO:0000256" key="5">
    <source>
        <dbReference type="ARBA" id="ARBA00022598"/>
    </source>
</evidence>
<feature type="domain" description="Nicotinate/nicotinamide phosphoribosyltransferase" evidence="10">
    <location>
        <begin position="155"/>
        <end position="319"/>
    </location>
</feature>
<dbReference type="CDD" id="cd01570">
    <property type="entry name" value="NAPRTase_A"/>
    <property type="match status" value="1"/>
</dbReference>
<dbReference type="GO" id="GO:0016757">
    <property type="term" value="F:glycosyltransferase activity"/>
    <property type="evidence" value="ECO:0007669"/>
    <property type="project" value="UniProtKB-KW"/>
</dbReference>
<feature type="domain" description="Nicotinate phosphoribosyltransferase C-terminal" evidence="12">
    <location>
        <begin position="382"/>
        <end position="439"/>
    </location>
</feature>
<comment type="PTM">
    <text evidence="9">Transiently phosphorylated on a His residue during the reaction cycle. Phosphorylation strongly increases the affinity for substrates and increases the rate of nicotinate D-ribonucleotide production. Dephosphorylation regenerates the low-affinity form of the enzyme, leading to product release.</text>
</comment>
<evidence type="ECO:0000259" key="10">
    <source>
        <dbReference type="Pfam" id="PF04095"/>
    </source>
</evidence>
<dbReference type="PANTHER" id="PTHR11098">
    <property type="entry name" value="NICOTINATE PHOSPHORIBOSYLTRANSFERASE"/>
    <property type="match status" value="1"/>
</dbReference>
<dbReference type="InterPro" id="IPR036068">
    <property type="entry name" value="Nicotinate_pribotase-like_C"/>
</dbReference>
<keyword evidence="7 9" id="KW-0808">Transferase</keyword>
<dbReference type="Pfam" id="PF17767">
    <property type="entry name" value="NAPRTase_N"/>
    <property type="match status" value="1"/>
</dbReference>
<dbReference type="RefSeq" id="WP_004999867.1">
    <property type="nucleotide sequence ID" value="NZ_CH672427.1"/>
</dbReference>
<dbReference type="InterPro" id="IPR007229">
    <property type="entry name" value="Nic_PRibTrfase-Fam"/>
</dbReference>
<dbReference type="InterPro" id="IPR040727">
    <property type="entry name" value="NAPRTase_N"/>
</dbReference>
<evidence type="ECO:0000259" key="11">
    <source>
        <dbReference type="Pfam" id="PF17767"/>
    </source>
</evidence>
<dbReference type="HOGENOM" id="CLU_025154_3_1_6"/>
<evidence type="ECO:0000256" key="2">
    <source>
        <dbReference type="ARBA" id="ARBA00010897"/>
    </source>
</evidence>
<gene>
    <name evidence="13" type="ORF">NB231_03912</name>
</gene>
<dbReference type="NCBIfam" id="NF009131">
    <property type="entry name" value="PRK12484.1"/>
    <property type="match status" value="1"/>
</dbReference>
<dbReference type="PANTHER" id="PTHR11098:SF1">
    <property type="entry name" value="NICOTINATE PHOSPHORIBOSYLTRANSFERASE"/>
    <property type="match status" value="1"/>
</dbReference>
<dbReference type="eggNOG" id="COG1488">
    <property type="taxonomic scope" value="Bacteria"/>
</dbReference>
<sequence>MLELSRTPLLTDLYELTMLQTYYEHGMTGNAVFEFFVRSGKNPGRRGFYVSAGLEQALEWLERLRFQPAELDWVANCGVFRPEFVDRLAALRFTGDVYAMAEGSVFFPEEPSLRVSAPLPEAQLIESRLMNILHYQTLIATKAARCRLAAQQRNLVDFGLRRAHGGEAGLWAARATYIGGFSGSATCLANAYYGVPVAGTMAHSFILAHPSETEAFLRFARSHPTNVILLIDTYDTEAAARKVVELAPGLSRQGIQIQGVRIDSGNLAEHARRVRAILDEGNLRETAILVSGGLDEHQIHDLVASGAPIDGFGVGSKVNSSADLPFLDSAYKLHQFDGKACGKLSEGKSDLPGTKQIYRQLDTNHMMMGDVIGLEGELIEGQPLLQPVMQEGQRTSAPETLQILRDRLAANVAALPEPYLRLQDAPPFPVVLSEKLRTLNRKLQTHTGR</sequence>
<dbReference type="InterPro" id="IPR013785">
    <property type="entry name" value="Aldolase_TIM"/>
</dbReference>
<dbReference type="AlphaFoldDB" id="A4BTS7"/>
<name>A4BTS7_9GAMM</name>
<dbReference type="UniPathway" id="UPA00253">
    <property type="reaction ID" value="UER00457"/>
</dbReference>
<dbReference type="GO" id="GO:0004516">
    <property type="term" value="F:nicotinate phosphoribosyltransferase activity"/>
    <property type="evidence" value="ECO:0007669"/>
    <property type="project" value="UniProtKB-UniRule"/>
</dbReference>
<evidence type="ECO:0000256" key="3">
    <source>
        <dbReference type="ARBA" id="ARBA00013236"/>
    </source>
</evidence>
<evidence type="ECO:0000259" key="12">
    <source>
        <dbReference type="Pfam" id="PF17956"/>
    </source>
</evidence>
<dbReference type="InterPro" id="IPR006405">
    <property type="entry name" value="Nic_PRibTrfase_pncB"/>
</dbReference>
<dbReference type="SUPFAM" id="SSF54675">
    <property type="entry name" value="Nicotinate/Quinolinate PRTase N-terminal domain-like"/>
    <property type="match status" value="1"/>
</dbReference>
<dbReference type="NCBIfam" id="NF006696">
    <property type="entry name" value="PRK09243.1-3"/>
    <property type="match status" value="1"/>
</dbReference>
<dbReference type="InterPro" id="IPR041619">
    <property type="entry name" value="NAPRTase_C"/>
</dbReference>
<dbReference type="SUPFAM" id="SSF51690">
    <property type="entry name" value="Nicotinate/Quinolinate PRTase C-terminal domain-like"/>
    <property type="match status" value="1"/>
</dbReference>
<evidence type="ECO:0000256" key="4">
    <source>
        <dbReference type="ARBA" id="ARBA00022553"/>
    </source>
</evidence>
<keyword evidence="6 9" id="KW-0662">Pyridine nucleotide biosynthesis</keyword>
<comment type="pathway">
    <text evidence="1 9">Cofactor biosynthesis; NAD(+) biosynthesis; nicotinate D-ribonucleotide from nicotinate: step 1/1.</text>
</comment>
<dbReference type="Proteomes" id="UP000003374">
    <property type="component" value="Unassembled WGS sequence"/>
</dbReference>
<dbReference type="EC" id="6.3.4.21" evidence="3 9"/>
<keyword evidence="14" id="KW-1185">Reference proteome</keyword>
<evidence type="ECO:0000256" key="8">
    <source>
        <dbReference type="ARBA" id="ARBA00048668"/>
    </source>
</evidence>
<evidence type="ECO:0000256" key="7">
    <source>
        <dbReference type="ARBA" id="ARBA00022679"/>
    </source>
</evidence>
<dbReference type="InterPro" id="IPR041525">
    <property type="entry name" value="N/Namide_PRibTrfase"/>
</dbReference>
<comment type="caution">
    <text evidence="13">The sequence shown here is derived from an EMBL/GenBank/DDBJ whole genome shotgun (WGS) entry which is preliminary data.</text>
</comment>
<comment type="similarity">
    <text evidence="2 9">Belongs to the NAPRTase family.</text>
</comment>
<dbReference type="GO" id="GO:0005829">
    <property type="term" value="C:cytosol"/>
    <property type="evidence" value="ECO:0007669"/>
    <property type="project" value="TreeGrafter"/>
</dbReference>
<keyword evidence="5 9" id="KW-0436">Ligase</keyword>
<dbReference type="STRING" id="314278.NB231_03912"/>